<dbReference type="InterPro" id="IPR002575">
    <property type="entry name" value="Aminoglycoside_PTrfase"/>
</dbReference>
<dbReference type="EMBL" id="BMHE01000059">
    <property type="protein sequence ID" value="GGA09873.1"/>
    <property type="molecule type" value="Genomic_DNA"/>
</dbReference>
<name>A0ABQ1FEY7_9BACL</name>
<dbReference type="SUPFAM" id="SSF56112">
    <property type="entry name" value="Protein kinase-like (PK-like)"/>
    <property type="match status" value="1"/>
</dbReference>
<accession>A0ABQ1FEY7</accession>
<reference evidence="3" key="1">
    <citation type="journal article" date="2019" name="Int. J. Syst. Evol. Microbiol.">
        <title>The Global Catalogue of Microorganisms (GCM) 10K type strain sequencing project: providing services to taxonomists for standard genome sequencing and annotation.</title>
        <authorList>
            <consortium name="The Broad Institute Genomics Platform"/>
            <consortium name="The Broad Institute Genome Sequencing Center for Infectious Disease"/>
            <person name="Wu L."/>
            <person name="Ma J."/>
        </authorList>
    </citation>
    <scope>NUCLEOTIDE SEQUENCE [LARGE SCALE GENOMIC DNA]</scope>
    <source>
        <strain evidence="3">CGMCC 1.15043</strain>
    </source>
</reference>
<dbReference type="Gene3D" id="3.90.1200.10">
    <property type="match status" value="1"/>
</dbReference>
<sequence length="323" mass="37762">MNAKIELIFTDQGDIRSGIPHESEEIYVGRNGQKVERIRVHLENHTDSFIYKRLTNFPSLGKEMWVQDYIIPLIPSVRVPRILLEARTNEPENYWMIIEDMGPLKHGFETEVLKRTASLIPAWHLLSKELLVGEFTGHTPEAAAVQAYLRTKDQQVRSILASPEFKPTVVDFFYREIVHHHWGEETVVSHGDLNPLNIAMANSGLVIIDWEYIHVNSVYWDLFCLLDITSPFYRRPMSNLRDRLPILMTYAAERGKLQTDVKDSFIYDYHRYCALYSVWVLILIEFDLEQDKFERSLLLNQRAETFEIIISVVDYLMKNADLC</sequence>
<proteinExistence type="predicted"/>
<keyword evidence="3" id="KW-1185">Reference proteome</keyword>
<gene>
    <name evidence="2" type="ORF">GCM10008018_64220</name>
</gene>
<dbReference type="RefSeq" id="WP_189019590.1">
    <property type="nucleotide sequence ID" value="NZ_BMHE01000059.1"/>
</dbReference>
<evidence type="ECO:0000259" key="1">
    <source>
        <dbReference type="Pfam" id="PF01636"/>
    </source>
</evidence>
<comment type="caution">
    <text evidence="2">The sequence shown here is derived from an EMBL/GenBank/DDBJ whole genome shotgun (WGS) entry which is preliminary data.</text>
</comment>
<dbReference type="Proteomes" id="UP000615455">
    <property type="component" value="Unassembled WGS sequence"/>
</dbReference>
<evidence type="ECO:0000313" key="3">
    <source>
        <dbReference type="Proteomes" id="UP000615455"/>
    </source>
</evidence>
<protein>
    <recommendedName>
        <fullName evidence="1">Aminoglycoside phosphotransferase domain-containing protein</fullName>
    </recommendedName>
</protein>
<dbReference type="InterPro" id="IPR011009">
    <property type="entry name" value="Kinase-like_dom_sf"/>
</dbReference>
<dbReference type="Pfam" id="PF01636">
    <property type="entry name" value="APH"/>
    <property type="match status" value="1"/>
</dbReference>
<organism evidence="2 3">
    <name type="scientific">Paenibacillus marchantiophytorum</name>
    <dbReference type="NCBI Taxonomy" id="1619310"/>
    <lineage>
        <taxon>Bacteria</taxon>
        <taxon>Bacillati</taxon>
        <taxon>Bacillota</taxon>
        <taxon>Bacilli</taxon>
        <taxon>Bacillales</taxon>
        <taxon>Paenibacillaceae</taxon>
        <taxon>Paenibacillus</taxon>
    </lineage>
</organism>
<evidence type="ECO:0000313" key="2">
    <source>
        <dbReference type="EMBL" id="GGA09873.1"/>
    </source>
</evidence>
<feature type="domain" description="Aminoglycoside phosphotransferase" evidence="1">
    <location>
        <begin position="109"/>
        <end position="232"/>
    </location>
</feature>